<keyword evidence="1" id="KW-0614">Plasmid</keyword>
<dbReference type="EMBL" id="CP053715">
    <property type="protein sequence ID" value="QKE94027.1"/>
    <property type="molecule type" value="Genomic_DNA"/>
</dbReference>
<protein>
    <submittedName>
        <fullName evidence="1">Uncharacterized protein</fullName>
    </submittedName>
</protein>
<dbReference type="KEGG" id="lck:HN018_28295"/>
<evidence type="ECO:0000313" key="2">
    <source>
        <dbReference type="Proteomes" id="UP000500767"/>
    </source>
</evidence>
<reference evidence="1 2" key="1">
    <citation type="journal article" date="2014" name="World J. Microbiol. Biotechnol.">
        <title>Biodiversity and physiological characteristics of Antarctic and Arctic lichens-associated bacteria.</title>
        <authorList>
            <person name="Lee Y.M."/>
            <person name="Kim E.H."/>
            <person name="Lee H.K."/>
            <person name="Hong S.G."/>
        </authorList>
    </citation>
    <scope>NUCLEOTIDE SEQUENCE [LARGE SCALE GENOMIC DNA]</scope>
    <source>
        <strain evidence="1 2">PAMC 26569</strain>
        <plasmid evidence="1">unnamed8</plasmid>
    </source>
</reference>
<sequence length="350" mass="39007">MATMNQDRVAFLTPLIRGAFGALAKVIAAMDAAEVLASLQLMASDPTEVLIWENIGRRAWDEYEAGRPLGAERVELTVAPSLSVLTIEHLLTLLETLATGDRVRLLPTSEPWRVLVRAPGLPRVTVETWPTLDLPEDLLIRIVLGANSPAERLFKPGQMEALWKQRSAQALQHWLSVNQTRPLTAHPAFAEVVEQPVLGMPGVYLIRRPPMPYSPLLPVALYQSPVAWAVFETAEELAASRAYYRQPGASFFAELPLFRNRPPCSAEPTRMADGVAVDHIRVVRTPWDGAGAISVYTMSDKTLQKRPELRQEAYRGRYLIHVADDAEQALALWRKAGLEVHQIEWPSVIH</sequence>
<evidence type="ECO:0000313" key="1">
    <source>
        <dbReference type="EMBL" id="QKE94027.1"/>
    </source>
</evidence>
<dbReference type="AlphaFoldDB" id="A0A6M8I1G9"/>
<name>A0A6M8I1G9_9PROT</name>
<proteinExistence type="predicted"/>
<organism evidence="1 2">
    <name type="scientific">Lichenicola cladoniae</name>
    <dbReference type="NCBI Taxonomy" id="1484109"/>
    <lineage>
        <taxon>Bacteria</taxon>
        <taxon>Pseudomonadati</taxon>
        <taxon>Pseudomonadota</taxon>
        <taxon>Alphaproteobacteria</taxon>
        <taxon>Acetobacterales</taxon>
        <taxon>Acetobacteraceae</taxon>
        <taxon>Lichenicola</taxon>
    </lineage>
</organism>
<dbReference type="Proteomes" id="UP000500767">
    <property type="component" value="Plasmid unnamed8"/>
</dbReference>
<keyword evidence="2" id="KW-1185">Reference proteome</keyword>
<accession>A0A6M8I1G9</accession>
<gene>
    <name evidence="1" type="ORF">HN018_28295</name>
</gene>
<dbReference type="RefSeq" id="WP_171837345.1">
    <property type="nucleotide sequence ID" value="NZ_CP053715.1"/>
</dbReference>
<geneLocation type="plasmid" evidence="1 2">
    <name>unnamed8</name>
</geneLocation>